<evidence type="ECO:0000256" key="2">
    <source>
        <dbReference type="ARBA" id="ARBA00004928"/>
    </source>
</evidence>
<evidence type="ECO:0000256" key="1">
    <source>
        <dbReference type="ARBA" id="ARBA00001947"/>
    </source>
</evidence>
<dbReference type="GO" id="GO:0009809">
    <property type="term" value="P:lignin biosynthetic process"/>
    <property type="evidence" value="ECO:0007669"/>
    <property type="project" value="UniProtKB-KW"/>
</dbReference>
<keyword evidence="6" id="KW-0862">Zinc</keyword>
<comment type="catalytic activity">
    <reaction evidence="11">
        <text>(E)-caffeyl alcohol + NADP(+) = (E)-caffeyl aldehyde + NADPH + H(+)</text>
        <dbReference type="Rhea" id="RHEA:45728"/>
        <dbReference type="ChEBI" id="CHEBI:15378"/>
        <dbReference type="ChEBI" id="CHEBI:28323"/>
        <dbReference type="ChEBI" id="CHEBI:31334"/>
        <dbReference type="ChEBI" id="CHEBI:57783"/>
        <dbReference type="ChEBI" id="CHEBI:58349"/>
    </reaction>
    <physiologicalReaction direction="right-to-left" evidence="11">
        <dbReference type="Rhea" id="RHEA:45730"/>
    </physiologicalReaction>
</comment>
<protein>
    <recommendedName>
        <fullName evidence="3">cinnamyl-alcohol dehydrogenase</fullName>
        <ecNumber evidence="3">1.1.1.195</ecNumber>
    </recommendedName>
</protein>
<dbReference type="AlphaFoldDB" id="A0A921RQ33"/>
<dbReference type="SUPFAM" id="SSF50129">
    <property type="entry name" value="GroES-like"/>
    <property type="match status" value="1"/>
</dbReference>
<dbReference type="Proteomes" id="UP000807115">
    <property type="component" value="Chromosome 2"/>
</dbReference>
<dbReference type="EMBL" id="CM027681">
    <property type="protein sequence ID" value="KAG0543636.1"/>
    <property type="molecule type" value="Genomic_DNA"/>
</dbReference>
<comment type="catalytic activity">
    <reaction evidence="12">
        <text>(E)-coniferol + NADP(+) = (E)-coniferaldehyde + NADPH + H(+)</text>
        <dbReference type="Rhea" id="RHEA:22444"/>
        <dbReference type="ChEBI" id="CHEBI:15378"/>
        <dbReference type="ChEBI" id="CHEBI:16547"/>
        <dbReference type="ChEBI" id="CHEBI:17745"/>
        <dbReference type="ChEBI" id="CHEBI:57783"/>
        <dbReference type="ChEBI" id="CHEBI:58349"/>
        <dbReference type="EC" id="1.1.1.195"/>
    </reaction>
    <physiologicalReaction direction="right-to-left" evidence="12">
        <dbReference type="Rhea" id="RHEA:22446"/>
    </physiologicalReaction>
</comment>
<evidence type="ECO:0000256" key="3">
    <source>
        <dbReference type="ARBA" id="ARBA00013171"/>
    </source>
</evidence>
<dbReference type="EC" id="1.1.1.195" evidence="3"/>
<evidence type="ECO:0000256" key="12">
    <source>
        <dbReference type="ARBA" id="ARBA00049311"/>
    </source>
</evidence>
<evidence type="ECO:0000259" key="14">
    <source>
        <dbReference type="Pfam" id="PF08240"/>
    </source>
</evidence>
<dbReference type="OMA" id="CQVEGWV"/>
<keyword evidence="4" id="KW-0479">Metal-binding</keyword>
<comment type="pathway">
    <text evidence="2">Aromatic compound metabolism; phenylpropanoid biosynthesis.</text>
</comment>
<comment type="cofactor">
    <cofactor evidence="1">
        <name>Zn(2+)</name>
        <dbReference type="ChEBI" id="CHEBI:29105"/>
    </cofactor>
</comment>
<evidence type="ECO:0000313" key="16">
    <source>
        <dbReference type="Proteomes" id="UP000807115"/>
    </source>
</evidence>
<dbReference type="PANTHER" id="PTHR42683">
    <property type="entry name" value="ALDEHYDE REDUCTASE"/>
    <property type="match status" value="1"/>
</dbReference>
<evidence type="ECO:0000256" key="8">
    <source>
        <dbReference type="ARBA" id="ARBA00023002"/>
    </source>
</evidence>
<reference evidence="15" key="2">
    <citation type="submission" date="2020-10" db="EMBL/GenBank/DDBJ databases">
        <authorList>
            <person name="Cooper E.A."/>
            <person name="Brenton Z.W."/>
            <person name="Flinn B.S."/>
            <person name="Jenkins J."/>
            <person name="Shu S."/>
            <person name="Flowers D."/>
            <person name="Luo F."/>
            <person name="Wang Y."/>
            <person name="Xia P."/>
            <person name="Barry K."/>
            <person name="Daum C."/>
            <person name="Lipzen A."/>
            <person name="Yoshinaga Y."/>
            <person name="Schmutz J."/>
            <person name="Saski C."/>
            <person name="Vermerris W."/>
            <person name="Kresovich S."/>
        </authorList>
    </citation>
    <scope>NUCLEOTIDE SEQUENCE</scope>
</reference>
<evidence type="ECO:0000256" key="9">
    <source>
        <dbReference type="ARBA" id="ARBA00047329"/>
    </source>
</evidence>
<sequence length="98" mass="10700">MAEGKGAHGWAARDVSGHLSPCHFSRRVQRDDDDVTIKVLFCGLCHTNLHVIKNEFGNTMYLVVPGHEVIGVVTDVGRGVTKFKAGDTVRGLLCRLRG</sequence>
<keyword evidence="7" id="KW-0521">NADP</keyword>
<reference evidence="15" key="1">
    <citation type="journal article" date="2019" name="BMC Genomics">
        <title>A new reference genome for Sorghum bicolor reveals high levels of sequence similarity between sweet and grain genotypes: implications for the genetics of sugar metabolism.</title>
        <authorList>
            <person name="Cooper E.A."/>
            <person name="Brenton Z.W."/>
            <person name="Flinn B.S."/>
            <person name="Jenkins J."/>
            <person name="Shu S."/>
            <person name="Flowers D."/>
            <person name="Luo F."/>
            <person name="Wang Y."/>
            <person name="Xia P."/>
            <person name="Barry K."/>
            <person name="Daum C."/>
            <person name="Lipzen A."/>
            <person name="Yoshinaga Y."/>
            <person name="Schmutz J."/>
            <person name="Saski C."/>
            <person name="Vermerris W."/>
            <person name="Kresovich S."/>
        </authorList>
    </citation>
    <scope>NUCLEOTIDE SEQUENCE</scope>
</reference>
<dbReference type="Gramene" id="EER98870">
    <property type="protein sequence ID" value="EER98870"/>
    <property type="gene ID" value="SORBI_3002G195500"/>
</dbReference>
<dbReference type="GO" id="GO:0045551">
    <property type="term" value="F:cinnamyl-alcohol dehydrogenase activity"/>
    <property type="evidence" value="ECO:0007669"/>
    <property type="project" value="UniProtKB-EC"/>
</dbReference>
<organism evidence="15 16">
    <name type="scientific">Sorghum bicolor</name>
    <name type="common">Sorghum</name>
    <name type="synonym">Sorghum vulgare</name>
    <dbReference type="NCBI Taxonomy" id="4558"/>
    <lineage>
        <taxon>Eukaryota</taxon>
        <taxon>Viridiplantae</taxon>
        <taxon>Streptophyta</taxon>
        <taxon>Embryophyta</taxon>
        <taxon>Tracheophyta</taxon>
        <taxon>Spermatophyta</taxon>
        <taxon>Magnoliopsida</taxon>
        <taxon>Liliopsida</taxon>
        <taxon>Poales</taxon>
        <taxon>Poaceae</taxon>
        <taxon>PACMAD clade</taxon>
        <taxon>Panicoideae</taxon>
        <taxon>Andropogonodae</taxon>
        <taxon>Andropogoneae</taxon>
        <taxon>Sorghinae</taxon>
        <taxon>Sorghum</taxon>
    </lineage>
</organism>
<dbReference type="InterPro" id="IPR011032">
    <property type="entry name" value="GroES-like_sf"/>
</dbReference>
<dbReference type="InterPro" id="IPR047109">
    <property type="entry name" value="CAD-like"/>
</dbReference>
<accession>A0A921RQ33</accession>
<evidence type="ECO:0000256" key="7">
    <source>
        <dbReference type="ARBA" id="ARBA00022857"/>
    </source>
</evidence>
<comment type="catalytic activity">
    <reaction evidence="9">
        <text>(E)-4-coumaroyl alcohol + NADP(+) = (E)-4-coumaraldehyde + NADPH + H(+)</text>
        <dbReference type="Rhea" id="RHEA:45724"/>
        <dbReference type="ChEBI" id="CHEBI:15378"/>
        <dbReference type="ChEBI" id="CHEBI:28353"/>
        <dbReference type="ChEBI" id="CHEBI:57783"/>
        <dbReference type="ChEBI" id="CHEBI:58349"/>
        <dbReference type="ChEBI" id="CHEBI:64555"/>
        <dbReference type="EC" id="1.1.1.195"/>
    </reaction>
    <physiologicalReaction direction="right-to-left" evidence="9">
        <dbReference type="Rhea" id="RHEA:45726"/>
    </physiologicalReaction>
</comment>
<keyword evidence="5" id="KW-0438">Lignin biosynthesis</keyword>
<proteinExistence type="predicted"/>
<dbReference type="Gene3D" id="3.90.180.10">
    <property type="entry name" value="Medium-chain alcohol dehydrogenases, catalytic domain"/>
    <property type="match status" value="1"/>
</dbReference>
<evidence type="ECO:0000256" key="6">
    <source>
        <dbReference type="ARBA" id="ARBA00022833"/>
    </source>
</evidence>
<evidence type="ECO:0000256" key="4">
    <source>
        <dbReference type="ARBA" id="ARBA00022723"/>
    </source>
</evidence>
<dbReference type="GO" id="GO:0008270">
    <property type="term" value="F:zinc ion binding"/>
    <property type="evidence" value="ECO:0007669"/>
    <property type="project" value="InterPro"/>
</dbReference>
<dbReference type="InterPro" id="IPR002328">
    <property type="entry name" value="ADH_Zn_CS"/>
</dbReference>
<dbReference type="Pfam" id="PF08240">
    <property type="entry name" value="ADH_N"/>
    <property type="match status" value="1"/>
</dbReference>
<feature type="domain" description="Alcohol dehydrogenase-like N-terminal" evidence="14">
    <location>
        <begin position="32"/>
        <end position="90"/>
    </location>
</feature>
<dbReference type="InterPro" id="IPR013154">
    <property type="entry name" value="ADH-like_N"/>
</dbReference>
<evidence type="ECO:0000256" key="10">
    <source>
        <dbReference type="ARBA" id="ARBA00048379"/>
    </source>
</evidence>
<evidence type="ECO:0000313" key="15">
    <source>
        <dbReference type="EMBL" id="KAG0543636.1"/>
    </source>
</evidence>
<name>A0A921RQ33_SORBI</name>
<keyword evidence="8" id="KW-0560">Oxidoreductase</keyword>
<evidence type="ECO:0000256" key="5">
    <source>
        <dbReference type="ARBA" id="ARBA00022733"/>
    </source>
</evidence>
<dbReference type="PROSITE" id="PS00059">
    <property type="entry name" value="ADH_ZINC"/>
    <property type="match status" value="1"/>
</dbReference>
<evidence type="ECO:0000256" key="13">
    <source>
        <dbReference type="ARBA" id="ARBA00049332"/>
    </source>
</evidence>
<comment type="caution">
    <text evidence="15">The sequence shown here is derived from an EMBL/GenBank/DDBJ whole genome shotgun (WGS) entry which is preliminary data.</text>
</comment>
<evidence type="ECO:0000256" key="11">
    <source>
        <dbReference type="ARBA" id="ARBA00049226"/>
    </source>
</evidence>
<gene>
    <name evidence="15" type="ORF">BDA96_02G206100</name>
</gene>
<comment type="catalytic activity">
    <reaction evidence="10">
        <text>(E)-sinapyl alcohol + NADP(+) = (E)-sinapaldehyde + NADPH + H(+)</text>
        <dbReference type="Rhea" id="RHEA:45704"/>
        <dbReference type="ChEBI" id="CHEBI:15378"/>
        <dbReference type="ChEBI" id="CHEBI:27949"/>
        <dbReference type="ChEBI" id="CHEBI:57783"/>
        <dbReference type="ChEBI" id="CHEBI:58349"/>
        <dbReference type="ChEBI" id="CHEBI:64557"/>
        <dbReference type="EC" id="1.1.1.195"/>
    </reaction>
    <physiologicalReaction direction="right-to-left" evidence="10">
        <dbReference type="Rhea" id="RHEA:45706"/>
    </physiologicalReaction>
</comment>
<comment type="catalytic activity">
    <reaction evidence="13">
        <text>(E)-cinnamyl alcohol + NADP(+) = (E)-cinnamaldehyde + NADPH + H(+)</text>
        <dbReference type="Rhea" id="RHEA:10392"/>
        <dbReference type="ChEBI" id="CHEBI:15378"/>
        <dbReference type="ChEBI" id="CHEBI:16731"/>
        <dbReference type="ChEBI" id="CHEBI:33227"/>
        <dbReference type="ChEBI" id="CHEBI:57783"/>
        <dbReference type="ChEBI" id="CHEBI:58349"/>
        <dbReference type="EC" id="1.1.1.195"/>
    </reaction>
    <physiologicalReaction direction="right-to-left" evidence="13">
        <dbReference type="Rhea" id="RHEA:10394"/>
    </physiologicalReaction>
</comment>